<sequence length="645" mass="72073">MPYSDLPPEIIRHIASFFNLDFYPNPYWRKNDGRHFIAWLQTSKSHATILTPILYDHALRLTPELQKRDLTTKSRLWWGNADRRLRIIWENAPAWMSASLTEYFLARVDRLFADYRVIKWDNYLNYRANLPDVPPRATILAMLVKVKAHYMLTTLLAQDSVRKKYIQPANPDLRTTLSIATNNDDLDTTRVLLGSGADLGRSETVLEYSLLRQALTMGVSWQLFDALLAAGATVEIRDSDHGYSLLHHALTMGVPLELFHALLAAGAPVNIRDRDQGYSLLHHAAAKGCSIQIVEALIAAGLDVNDRVGVLGHSPLHYAAAQSISMEVVEALITAGANVWAKGDLPNDIYPIHSALMVTGQPAAGSIAETLLKVMLETEHQTSAVDWKLDLLRYALDKARNHDCELAGVSRILVEDGVDIFAKDTKGMSAMDLVDLHLTTRSDESSERAAFRGQELAAALLQADPHLWPQGHINRRLWEASRKGPVLPSHISLFANLIRYGESAMEFVDWDRSTALHYLCDLSPMAPDKDEDLQNVLQMITLLLDCGANVYAENSEYLTPLHLADMCKWPRLIRVLLRNGPDEPLPAIPPPAKGPSVDTDSRGGKRRLVNFLLAQGRRLGWQRDVRGRLQSGEGVWGPVEDEDEG</sequence>
<dbReference type="EMBL" id="PVWQ01000005">
    <property type="protein sequence ID" value="RDW81507.1"/>
    <property type="molecule type" value="Genomic_DNA"/>
</dbReference>
<dbReference type="Gene3D" id="1.25.40.20">
    <property type="entry name" value="Ankyrin repeat-containing domain"/>
    <property type="match status" value="3"/>
</dbReference>
<dbReference type="Proteomes" id="UP000256690">
    <property type="component" value="Unassembled WGS sequence"/>
</dbReference>
<dbReference type="SUPFAM" id="SSF48403">
    <property type="entry name" value="Ankyrin repeat"/>
    <property type="match status" value="1"/>
</dbReference>
<dbReference type="PROSITE" id="PS50297">
    <property type="entry name" value="ANK_REP_REGION"/>
    <property type="match status" value="2"/>
</dbReference>
<dbReference type="Pfam" id="PF12796">
    <property type="entry name" value="Ank_2"/>
    <property type="match status" value="1"/>
</dbReference>
<dbReference type="STRING" id="1810919.A0A3D8S5C1"/>
<dbReference type="PANTHER" id="PTHR24123:SF33">
    <property type="entry name" value="PROTEIN HOS4"/>
    <property type="match status" value="1"/>
</dbReference>
<proteinExistence type="predicted"/>
<dbReference type="PROSITE" id="PS50088">
    <property type="entry name" value="ANK_REPEAT"/>
    <property type="match status" value="3"/>
</dbReference>
<keyword evidence="2 3" id="KW-0040">ANK repeat</keyword>
<evidence type="ECO:0000256" key="4">
    <source>
        <dbReference type="SAM" id="MobiDB-lite"/>
    </source>
</evidence>
<reference evidence="5 6" key="1">
    <citation type="journal article" date="2018" name="IMA Fungus">
        <title>IMA Genome-F 9: Draft genome sequence of Annulohypoxylon stygium, Aspergillus mulundensis, Berkeleyomyces basicola (syn. Thielaviopsis basicola), Ceratocystis smalleyi, two Cercospora beticola strains, Coleophoma cylindrospora, Fusarium fracticaudum, Phialophora cf. hyalina, and Morchella septimelata.</title>
        <authorList>
            <person name="Wingfield B.D."/>
            <person name="Bills G.F."/>
            <person name="Dong Y."/>
            <person name="Huang W."/>
            <person name="Nel W.J."/>
            <person name="Swalarsk-Parry B.S."/>
            <person name="Vaghefi N."/>
            <person name="Wilken P.M."/>
            <person name="An Z."/>
            <person name="de Beer Z.W."/>
            <person name="De Vos L."/>
            <person name="Chen L."/>
            <person name="Duong T.A."/>
            <person name="Gao Y."/>
            <person name="Hammerbacher A."/>
            <person name="Kikkert J.R."/>
            <person name="Li Y."/>
            <person name="Li H."/>
            <person name="Li K."/>
            <person name="Li Q."/>
            <person name="Liu X."/>
            <person name="Ma X."/>
            <person name="Naidoo K."/>
            <person name="Pethybridge S.J."/>
            <person name="Sun J."/>
            <person name="Steenkamp E.T."/>
            <person name="van der Nest M.A."/>
            <person name="van Wyk S."/>
            <person name="Wingfield M.J."/>
            <person name="Xiong C."/>
            <person name="Yue Q."/>
            <person name="Zhang X."/>
        </authorList>
    </citation>
    <scope>NUCLEOTIDE SEQUENCE [LARGE SCALE GENOMIC DNA]</scope>
    <source>
        <strain evidence="5 6">DSM 5745</strain>
    </source>
</reference>
<dbReference type="SMART" id="SM00248">
    <property type="entry name" value="ANK"/>
    <property type="match status" value="6"/>
</dbReference>
<feature type="repeat" description="ANK" evidence="3">
    <location>
        <begin position="311"/>
        <end position="344"/>
    </location>
</feature>
<gene>
    <name evidence="5" type="ORF">DSM5745_05064</name>
</gene>
<keyword evidence="6" id="KW-1185">Reference proteome</keyword>
<keyword evidence="1" id="KW-0677">Repeat</keyword>
<dbReference type="AlphaFoldDB" id="A0A3D8S5C1"/>
<evidence type="ECO:0000313" key="5">
    <source>
        <dbReference type="EMBL" id="RDW81507.1"/>
    </source>
</evidence>
<organism evidence="5 6">
    <name type="scientific">Aspergillus mulundensis</name>
    <dbReference type="NCBI Taxonomy" id="1810919"/>
    <lineage>
        <taxon>Eukaryota</taxon>
        <taxon>Fungi</taxon>
        <taxon>Dikarya</taxon>
        <taxon>Ascomycota</taxon>
        <taxon>Pezizomycotina</taxon>
        <taxon>Eurotiomycetes</taxon>
        <taxon>Eurotiomycetidae</taxon>
        <taxon>Eurotiales</taxon>
        <taxon>Aspergillaceae</taxon>
        <taxon>Aspergillus</taxon>
        <taxon>Aspergillus subgen. Nidulantes</taxon>
    </lineage>
</organism>
<feature type="repeat" description="ANK" evidence="3">
    <location>
        <begin position="241"/>
        <end position="274"/>
    </location>
</feature>
<dbReference type="PANTHER" id="PTHR24123">
    <property type="entry name" value="ANKYRIN REPEAT-CONTAINING"/>
    <property type="match status" value="1"/>
</dbReference>
<dbReference type="GeneID" id="38115434"/>
<evidence type="ECO:0000256" key="3">
    <source>
        <dbReference type="PROSITE-ProRule" id="PRU00023"/>
    </source>
</evidence>
<feature type="repeat" description="ANK" evidence="3">
    <location>
        <begin position="276"/>
        <end position="309"/>
    </location>
</feature>
<dbReference type="InterPro" id="IPR036770">
    <property type="entry name" value="Ankyrin_rpt-contain_sf"/>
</dbReference>
<evidence type="ECO:0000256" key="2">
    <source>
        <dbReference type="ARBA" id="ARBA00023043"/>
    </source>
</evidence>
<dbReference type="OrthoDB" id="195446at2759"/>
<name>A0A3D8S5C1_9EURO</name>
<protein>
    <submittedName>
        <fullName evidence="5">Uncharacterized protein</fullName>
    </submittedName>
</protein>
<comment type="caution">
    <text evidence="5">The sequence shown here is derived from an EMBL/GenBank/DDBJ whole genome shotgun (WGS) entry which is preliminary data.</text>
</comment>
<evidence type="ECO:0000256" key="1">
    <source>
        <dbReference type="ARBA" id="ARBA00022737"/>
    </source>
</evidence>
<feature type="region of interest" description="Disordered" evidence="4">
    <location>
        <begin position="584"/>
        <end position="603"/>
    </location>
</feature>
<dbReference type="InterPro" id="IPR051165">
    <property type="entry name" value="Multifunctional_ANK_Repeat"/>
</dbReference>
<dbReference type="RefSeq" id="XP_026604560.1">
    <property type="nucleotide sequence ID" value="XM_026747080.1"/>
</dbReference>
<feature type="compositionally biased region" description="Pro residues" evidence="4">
    <location>
        <begin position="584"/>
        <end position="593"/>
    </location>
</feature>
<dbReference type="InterPro" id="IPR002110">
    <property type="entry name" value="Ankyrin_rpt"/>
</dbReference>
<accession>A0A3D8S5C1</accession>
<evidence type="ECO:0000313" key="6">
    <source>
        <dbReference type="Proteomes" id="UP000256690"/>
    </source>
</evidence>